<evidence type="ECO:0000256" key="1">
    <source>
        <dbReference type="ARBA" id="ARBA00022527"/>
    </source>
</evidence>
<evidence type="ECO:0000256" key="4">
    <source>
        <dbReference type="ARBA" id="ARBA00022777"/>
    </source>
</evidence>
<dbReference type="InterPro" id="IPR008271">
    <property type="entry name" value="Ser/Thr_kinase_AS"/>
</dbReference>
<dbReference type="Pfam" id="PF00069">
    <property type="entry name" value="Pkinase"/>
    <property type="match status" value="1"/>
</dbReference>
<keyword evidence="4 7" id="KW-0418">Kinase</keyword>
<dbReference type="PANTHER" id="PTHR24345:SF0">
    <property type="entry name" value="CELL CYCLE SERINE_THREONINE-PROTEIN KINASE CDC5_MSD2"/>
    <property type="match status" value="1"/>
</dbReference>
<evidence type="ECO:0000259" key="6">
    <source>
        <dbReference type="PROSITE" id="PS50011"/>
    </source>
</evidence>
<dbReference type="InterPro" id="IPR000719">
    <property type="entry name" value="Prot_kinase_dom"/>
</dbReference>
<dbReference type="PROSITE" id="PS50011">
    <property type="entry name" value="PROTEIN_KINASE_DOM"/>
    <property type="match status" value="1"/>
</dbReference>
<evidence type="ECO:0000313" key="8">
    <source>
        <dbReference type="Proteomes" id="UP000078512"/>
    </source>
</evidence>
<gene>
    <name evidence="7" type="ORF">K457DRAFT_60481</name>
</gene>
<name>A0A197JPP1_9FUNG</name>
<dbReference type="Gene3D" id="1.10.510.10">
    <property type="entry name" value="Transferase(Phosphotransferase) domain 1"/>
    <property type="match status" value="1"/>
</dbReference>
<evidence type="ECO:0000313" key="7">
    <source>
        <dbReference type="EMBL" id="OAQ27130.1"/>
    </source>
</evidence>
<dbReference type="GO" id="GO:0004674">
    <property type="term" value="F:protein serine/threonine kinase activity"/>
    <property type="evidence" value="ECO:0007669"/>
    <property type="project" value="UniProtKB-KW"/>
</dbReference>
<evidence type="ECO:0000256" key="3">
    <source>
        <dbReference type="ARBA" id="ARBA00022741"/>
    </source>
</evidence>
<keyword evidence="8" id="KW-1185">Reference proteome</keyword>
<sequence length="157" mass="17473">LQEHEVRYFGQQLVAGVAHLHSLGLVHCDLKPLNLLLTENLVLKVGDFGQAQELEEGKNLRDVVGSLGFQSPEVLKEERLTSALDIFSIGAILFRMLLGVTYKLPDEMADGKTKPVQVNAKMSADARDLLQRTLEYEPNNRIKMPDLIAHPFLTDGP</sequence>
<dbReference type="GO" id="GO:0005634">
    <property type="term" value="C:nucleus"/>
    <property type="evidence" value="ECO:0007669"/>
    <property type="project" value="TreeGrafter"/>
</dbReference>
<dbReference type="PROSITE" id="PS00108">
    <property type="entry name" value="PROTEIN_KINASE_ST"/>
    <property type="match status" value="1"/>
</dbReference>
<dbReference type="EMBL" id="KV442060">
    <property type="protein sequence ID" value="OAQ27130.1"/>
    <property type="molecule type" value="Genomic_DNA"/>
</dbReference>
<reference evidence="7 8" key="1">
    <citation type="submission" date="2016-05" db="EMBL/GenBank/DDBJ databases">
        <title>Genome sequencing reveals origins of a unique bacterial endosymbiosis in the earliest lineages of terrestrial Fungi.</title>
        <authorList>
            <consortium name="DOE Joint Genome Institute"/>
            <person name="Uehling J."/>
            <person name="Gryganskyi A."/>
            <person name="Hameed K."/>
            <person name="Tschaplinski T."/>
            <person name="Misztal P."/>
            <person name="Wu S."/>
            <person name="Desiro A."/>
            <person name="Vande Pol N."/>
            <person name="Du Z.-Y."/>
            <person name="Zienkiewicz A."/>
            <person name="Zienkiewicz K."/>
            <person name="Morin E."/>
            <person name="Tisserant E."/>
            <person name="Splivallo R."/>
            <person name="Hainaut M."/>
            <person name="Henrissat B."/>
            <person name="Ohm R."/>
            <person name="Kuo A."/>
            <person name="Yan J."/>
            <person name="Lipzen A."/>
            <person name="Nolan M."/>
            <person name="Labutti K."/>
            <person name="Barry K."/>
            <person name="Goldstein A."/>
            <person name="Labbe J."/>
            <person name="Schadt C."/>
            <person name="Tuskan G."/>
            <person name="Grigoriev I."/>
            <person name="Martin F."/>
            <person name="Vilgalys R."/>
            <person name="Bonito G."/>
        </authorList>
    </citation>
    <scope>NUCLEOTIDE SEQUENCE [LARGE SCALE GENOMIC DNA]</scope>
    <source>
        <strain evidence="7 8">AG-77</strain>
    </source>
</reference>
<feature type="non-terminal residue" evidence="7">
    <location>
        <position position="1"/>
    </location>
</feature>
<dbReference type="SUPFAM" id="SSF56112">
    <property type="entry name" value="Protein kinase-like (PK-like)"/>
    <property type="match status" value="1"/>
</dbReference>
<organism evidence="7 8">
    <name type="scientific">Linnemannia elongata AG-77</name>
    <dbReference type="NCBI Taxonomy" id="1314771"/>
    <lineage>
        <taxon>Eukaryota</taxon>
        <taxon>Fungi</taxon>
        <taxon>Fungi incertae sedis</taxon>
        <taxon>Mucoromycota</taxon>
        <taxon>Mortierellomycotina</taxon>
        <taxon>Mortierellomycetes</taxon>
        <taxon>Mortierellales</taxon>
        <taxon>Mortierellaceae</taxon>
        <taxon>Linnemannia</taxon>
    </lineage>
</organism>
<evidence type="ECO:0000256" key="2">
    <source>
        <dbReference type="ARBA" id="ARBA00022679"/>
    </source>
</evidence>
<dbReference type="OrthoDB" id="2435065at2759"/>
<protein>
    <submittedName>
        <fullName evidence="7">Kinase-like protein</fullName>
    </submittedName>
</protein>
<dbReference type="Proteomes" id="UP000078512">
    <property type="component" value="Unassembled WGS sequence"/>
</dbReference>
<keyword evidence="2" id="KW-0808">Transferase</keyword>
<dbReference type="SMART" id="SM00220">
    <property type="entry name" value="S_TKc"/>
    <property type="match status" value="1"/>
</dbReference>
<accession>A0A197JPP1</accession>
<dbReference type="GO" id="GO:0005524">
    <property type="term" value="F:ATP binding"/>
    <property type="evidence" value="ECO:0007669"/>
    <property type="project" value="UniProtKB-KW"/>
</dbReference>
<feature type="domain" description="Protein kinase" evidence="6">
    <location>
        <begin position="1"/>
        <end position="153"/>
    </location>
</feature>
<evidence type="ECO:0000256" key="5">
    <source>
        <dbReference type="ARBA" id="ARBA00022840"/>
    </source>
</evidence>
<keyword evidence="3" id="KW-0547">Nucleotide-binding</keyword>
<dbReference type="InterPro" id="IPR011009">
    <property type="entry name" value="Kinase-like_dom_sf"/>
</dbReference>
<dbReference type="STRING" id="1314771.A0A197JPP1"/>
<feature type="non-terminal residue" evidence="7">
    <location>
        <position position="157"/>
    </location>
</feature>
<keyword evidence="5" id="KW-0067">ATP-binding</keyword>
<keyword evidence="1" id="KW-0723">Serine/threonine-protein kinase</keyword>
<proteinExistence type="predicted"/>
<dbReference type="AlphaFoldDB" id="A0A197JPP1"/>
<dbReference type="PANTHER" id="PTHR24345">
    <property type="entry name" value="SERINE/THREONINE-PROTEIN KINASE PLK"/>
    <property type="match status" value="1"/>
</dbReference>